<keyword evidence="2" id="KW-1185">Reference proteome</keyword>
<proteinExistence type="predicted"/>
<evidence type="ECO:0000313" key="1">
    <source>
        <dbReference type="EMBL" id="RZC25323.1"/>
    </source>
</evidence>
<gene>
    <name evidence="1" type="ORF">D0Y65_004145</name>
</gene>
<evidence type="ECO:0000313" key="2">
    <source>
        <dbReference type="Proteomes" id="UP000289340"/>
    </source>
</evidence>
<organism evidence="1 2">
    <name type="scientific">Glycine soja</name>
    <name type="common">Wild soybean</name>
    <dbReference type="NCBI Taxonomy" id="3848"/>
    <lineage>
        <taxon>Eukaryota</taxon>
        <taxon>Viridiplantae</taxon>
        <taxon>Streptophyta</taxon>
        <taxon>Embryophyta</taxon>
        <taxon>Tracheophyta</taxon>
        <taxon>Spermatophyta</taxon>
        <taxon>Magnoliopsida</taxon>
        <taxon>eudicotyledons</taxon>
        <taxon>Gunneridae</taxon>
        <taxon>Pentapetalae</taxon>
        <taxon>rosids</taxon>
        <taxon>fabids</taxon>
        <taxon>Fabales</taxon>
        <taxon>Fabaceae</taxon>
        <taxon>Papilionoideae</taxon>
        <taxon>50 kb inversion clade</taxon>
        <taxon>NPAAA clade</taxon>
        <taxon>indigoferoid/millettioid clade</taxon>
        <taxon>Phaseoleae</taxon>
        <taxon>Glycine</taxon>
        <taxon>Glycine subgen. Soja</taxon>
    </lineage>
</organism>
<reference evidence="1 2" key="1">
    <citation type="submission" date="2018-09" db="EMBL/GenBank/DDBJ databases">
        <title>A high-quality reference genome of wild soybean provides a powerful tool to mine soybean genomes.</title>
        <authorList>
            <person name="Xie M."/>
            <person name="Chung C.Y.L."/>
            <person name="Li M.-W."/>
            <person name="Wong F.-L."/>
            <person name="Chan T.-F."/>
            <person name="Lam H.-M."/>
        </authorList>
    </citation>
    <scope>NUCLEOTIDE SEQUENCE [LARGE SCALE GENOMIC DNA]</scope>
    <source>
        <strain evidence="2">cv. W05</strain>
        <tissue evidence="1">Hypocotyl of etiolated seedlings</tissue>
    </source>
</reference>
<sequence>MASFSGHRHGLMRVFSTRQTDMLRRALSARVVSVQAAFFTPTTPPPSDPIPGVWGQSELQCLHPLCNLDFRLIVLCCCRLCVLVQGTQFLYKFNMPSQRPFVDAYLQLSMPVFDDPDAATAPPSAATRAPMHMHLTLSMRALFTEAERAKWQKIDAQLCSHQIHHSPFYQTDFSPSCYVRIDLLRSKSSLYTNDTQHLYALCQEFMTLLLHNGLMARCAPILANSMTIMNLSFLMLRNLKKPRRNLKTTVPSSQHLPRREMVCCDKKQYLGGFSSLLLNDNGASLGHLVRKAREFDSSSRQREDLR</sequence>
<protein>
    <submittedName>
        <fullName evidence="1">Uncharacterized protein</fullName>
    </submittedName>
</protein>
<name>A0A445LPX3_GLYSO</name>
<comment type="caution">
    <text evidence="1">The sequence shown here is derived from an EMBL/GenBank/DDBJ whole genome shotgun (WGS) entry which is preliminary data.</text>
</comment>
<dbReference type="Proteomes" id="UP000289340">
    <property type="component" value="Chromosome 2"/>
</dbReference>
<dbReference type="EMBL" id="QZWG01000002">
    <property type="protein sequence ID" value="RZC25323.1"/>
    <property type="molecule type" value="Genomic_DNA"/>
</dbReference>
<accession>A0A445LPX3</accession>
<dbReference type="AlphaFoldDB" id="A0A445LPX3"/>